<gene>
    <name evidence="4" type="ORF">SAMN04488563_3532</name>
</gene>
<feature type="compositionally biased region" description="Acidic residues" evidence="1">
    <location>
        <begin position="185"/>
        <end position="209"/>
    </location>
</feature>
<accession>A0A1H2K900</accession>
<dbReference type="EMBL" id="LT629791">
    <property type="protein sequence ID" value="SDU64826.1"/>
    <property type="molecule type" value="Genomic_DNA"/>
</dbReference>
<feature type="chain" id="PRO_5009278247" evidence="3">
    <location>
        <begin position="35"/>
        <end position="257"/>
    </location>
</feature>
<feature type="region of interest" description="Disordered" evidence="1">
    <location>
        <begin position="182"/>
        <end position="227"/>
    </location>
</feature>
<name>A0A1H2K900_9ACTN</name>
<keyword evidence="2" id="KW-1133">Transmembrane helix</keyword>
<dbReference type="AlphaFoldDB" id="A0A1H2K900"/>
<reference evidence="5" key="1">
    <citation type="submission" date="2016-10" db="EMBL/GenBank/DDBJ databases">
        <authorList>
            <person name="Varghese N."/>
            <person name="Submissions S."/>
        </authorList>
    </citation>
    <scope>NUCLEOTIDE SEQUENCE [LARGE SCALE GENOMIC DNA]</scope>
    <source>
        <strain evidence="5">DSM 45079</strain>
    </source>
</reference>
<keyword evidence="5" id="KW-1185">Reference proteome</keyword>
<feature type="compositionally biased region" description="Gly residues" evidence="1">
    <location>
        <begin position="104"/>
        <end position="114"/>
    </location>
</feature>
<evidence type="ECO:0000256" key="1">
    <source>
        <dbReference type="SAM" id="MobiDB-lite"/>
    </source>
</evidence>
<evidence type="ECO:0000313" key="4">
    <source>
        <dbReference type="EMBL" id="SDU64826.1"/>
    </source>
</evidence>
<feature type="transmembrane region" description="Helical" evidence="2">
    <location>
        <begin position="232"/>
        <end position="250"/>
    </location>
</feature>
<keyword evidence="2" id="KW-0812">Transmembrane</keyword>
<feature type="signal peptide" evidence="3">
    <location>
        <begin position="1"/>
        <end position="34"/>
    </location>
</feature>
<feature type="region of interest" description="Disordered" evidence="1">
    <location>
        <begin position="96"/>
        <end position="133"/>
    </location>
</feature>
<evidence type="ECO:0000256" key="3">
    <source>
        <dbReference type="SAM" id="SignalP"/>
    </source>
</evidence>
<dbReference type="NCBIfam" id="TIGR01167">
    <property type="entry name" value="LPXTG_anchor"/>
    <property type="match status" value="1"/>
</dbReference>
<evidence type="ECO:0000313" key="5">
    <source>
        <dbReference type="Proteomes" id="UP000182977"/>
    </source>
</evidence>
<dbReference type="Proteomes" id="UP000182977">
    <property type="component" value="Chromosome I"/>
</dbReference>
<organism evidence="4 5">
    <name type="scientific">Jiangella alkaliphila</name>
    <dbReference type="NCBI Taxonomy" id="419479"/>
    <lineage>
        <taxon>Bacteria</taxon>
        <taxon>Bacillati</taxon>
        <taxon>Actinomycetota</taxon>
        <taxon>Actinomycetes</taxon>
        <taxon>Jiangellales</taxon>
        <taxon>Jiangellaceae</taxon>
        <taxon>Jiangella</taxon>
    </lineage>
</organism>
<protein>
    <submittedName>
        <fullName evidence="4">LPXTG-motif cell wall anchor domain-containing protein</fullName>
    </submittedName>
</protein>
<sequence length="257" mass="26457">MYPKIRRGATLRKVTIAILAGLALLLGATAPAWAEDGATVETTVETKDAADCAAYADSEAWCDPASDENYNCNEASIPVEYWPIFLVDTGHDPFGLDDDNDGIGCEGGPDGDAGGAPEEPPAEEPPADELGPCAHYADSAAWCSDTHGDYNCPDIDDVHKPIELFDAELDPFHLDRDADALGCEVGEDDDGSSGDDDGNADDGAGDDDGGAGGAGAGGDGEELPNTGTGDLGPLWLAAFAFLAAGALLVIRRTATQR</sequence>
<proteinExistence type="predicted"/>
<keyword evidence="3" id="KW-0732">Signal</keyword>
<keyword evidence="2" id="KW-0472">Membrane</keyword>
<dbReference type="OrthoDB" id="5192747at2"/>
<evidence type="ECO:0000256" key="2">
    <source>
        <dbReference type="SAM" id="Phobius"/>
    </source>
</evidence>